<evidence type="ECO:0008006" key="4">
    <source>
        <dbReference type="Google" id="ProtNLM"/>
    </source>
</evidence>
<evidence type="ECO:0000256" key="1">
    <source>
        <dbReference type="SAM" id="MobiDB-lite"/>
    </source>
</evidence>
<evidence type="ECO:0000313" key="2">
    <source>
        <dbReference type="EMBL" id="CAJ1960961.1"/>
    </source>
</evidence>
<proteinExistence type="predicted"/>
<dbReference type="GO" id="GO:0005634">
    <property type="term" value="C:nucleus"/>
    <property type="evidence" value="ECO:0007669"/>
    <property type="project" value="TreeGrafter"/>
</dbReference>
<feature type="compositionally biased region" description="Basic and acidic residues" evidence="1">
    <location>
        <begin position="186"/>
        <end position="198"/>
    </location>
</feature>
<dbReference type="AlphaFoldDB" id="A0AAD2G301"/>
<sequence>MVKKSKKRSFGEITKREYASIQFEEREPINHPRSPHSFFETSHNIKFSDCRNSFEMQQVVHKHRNDLCIVTAGGKIPPNVKSIHFVACEAPAFSAAQKRKRQTKMLQGQKLEDAVSPSTTLVELELESGEKIALKACVFGTIIELNKNLTPEVLKDDPLLDGFLAIILPSGSFPPHENQDQAATESSHEARSKTKDNATTEIEA</sequence>
<dbReference type="PANTHER" id="PTHR13651:SF0">
    <property type="entry name" value="PROTEIN ABITRAM"/>
    <property type="match status" value="1"/>
</dbReference>
<keyword evidence="3" id="KW-1185">Reference proteome</keyword>
<organism evidence="2 3">
    <name type="scientific">Cylindrotheca closterium</name>
    <dbReference type="NCBI Taxonomy" id="2856"/>
    <lineage>
        <taxon>Eukaryota</taxon>
        <taxon>Sar</taxon>
        <taxon>Stramenopiles</taxon>
        <taxon>Ochrophyta</taxon>
        <taxon>Bacillariophyta</taxon>
        <taxon>Bacillariophyceae</taxon>
        <taxon>Bacillariophycidae</taxon>
        <taxon>Bacillariales</taxon>
        <taxon>Bacillariaceae</taxon>
        <taxon>Cylindrotheca</taxon>
    </lineage>
</organism>
<protein>
    <recommendedName>
        <fullName evidence="4">Protein Abitram</fullName>
    </recommendedName>
</protein>
<name>A0AAD2G301_9STRA</name>
<dbReference type="InterPro" id="IPR039169">
    <property type="entry name" value="Abitram"/>
</dbReference>
<feature type="region of interest" description="Disordered" evidence="1">
    <location>
        <begin position="174"/>
        <end position="204"/>
    </location>
</feature>
<comment type="caution">
    <text evidence="2">The sequence shown here is derived from an EMBL/GenBank/DDBJ whole genome shotgun (WGS) entry which is preliminary data.</text>
</comment>
<dbReference type="PANTHER" id="PTHR13651">
    <property type="entry name" value="PROTEIN ABITRAM"/>
    <property type="match status" value="1"/>
</dbReference>
<evidence type="ECO:0000313" key="3">
    <source>
        <dbReference type="Proteomes" id="UP001295423"/>
    </source>
</evidence>
<dbReference type="EMBL" id="CAKOGP040002080">
    <property type="protein sequence ID" value="CAJ1960961.1"/>
    <property type="molecule type" value="Genomic_DNA"/>
</dbReference>
<reference evidence="2" key="1">
    <citation type="submission" date="2023-08" db="EMBL/GenBank/DDBJ databases">
        <authorList>
            <person name="Audoor S."/>
            <person name="Bilcke G."/>
        </authorList>
    </citation>
    <scope>NUCLEOTIDE SEQUENCE</scope>
</reference>
<accession>A0AAD2G301</accession>
<gene>
    <name evidence="2" type="ORF">CYCCA115_LOCUS18970</name>
</gene>
<dbReference type="Proteomes" id="UP001295423">
    <property type="component" value="Unassembled WGS sequence"/>
</dbReference>